<evidence type="ECO:0000259" key="7">
    <source>
        <dbReference type="PROSITE" id="PS50262"/>
    </source>
</evidence>
<feature type="transmembrane region" description="Helical" evidence="6">
    <location>
        <begin position="174"/>
        <end position="193"/>
    </location>
</feature>
<feature type="transmembrane region" description="Helical" evidence="6">
    <location>
        <begin position="23"/>
        <end position="49"/>
    </location>
</feature>
<evidence type="ECO:0000313" key="9">
    <source>
        <dbReference type="Proteomes" id="UP000007796"/>
    </source>
</evidence>
<evidence type="ECO:0000256" key="6">
    <source>
        <dbReference type="SAM" id="Phobius"/>
    </source>
</evidence>
<dbReference type="OrthoDB" id="100006at2759"/>
<dbReference type="eggNOG" id="ENOG502RZ52">
    <property type="taxonomic scope" value="Eukaryota"/>
</dbReference>
<dbReference type="EMBL" id="GL629990">
    <property type="protein sequence ID" value="EFW99437.1"/>
    <property type="molecule type" value="Genomic_DNA"/>
</dbReference>
<organism evidence="9">
    <name type="scientific">Grosmannia clavigera (strain kw1407 / UAMH 11150)</name>
    <name type="common">Blue stain fungus</name>
    <name type="synonym">Graphiocladiella clavigera</name>
    <dbReference type="NCBI Taxonomy" id="655863"/>
    <lineage>
        <taxon>Eukaryota</taxon>
        <taxon>Fungi</taxon>
        <taxon>Dikarya</taxon>
        <taxon>Ascomycota</taxon>
        <taxon>Pezizomycotina</taxon>
        <taxon>Sordariomycetes</taxon>
        <taxon>Sordariomycetidae</taxon>
        <taxon>Ophiostomatales</taxon>
        <taxon>Ophiostomataceae</taxon>
        <taxon>Leptographium</taxon>
    </lineage>
</organism>
<dbReference type="RefSeq" id="XP_014168920.1">
    <property type="nucleotide sequence ID" value="XM_014313445.1"/>
</dbReference>
<gene>
    <name evidence="8" type="ORF">CMQ_7805</name>
</gene>
<dbReference type="PANTHER" id="PTHR23112">
    <property type="entry name" value="G PROTEIN-COUPLED RECEPTOR 157-RELATED"/>
    <property type="match status" value="1"/>
</dbReference>
<keyword evidence="4 6" id="KW-0472">Membrane</keyword>
<dbReference type="Pfam" id="PF11710">
    <property type="entry name" value="Git3"/>
    <property type="match status" value="1"/>
</dbReference>
<keyword evidence="2 6" id="KW-0812">Transmembrane</keyword>
<feature type="transmembrane region" description="Helical" evidence="6">
    <location>
        <begin position="88"/>
        <end position="110"/>
    </location>
</feature>
<evidence type="ECO:0000256" key="2">
    <source>
        <dbReference type="ARBA" id="ARBA00022692"/>
    </source>
</evidence>
<evidence type="ECO:0000256" key="1">
    <source>
        <dbReference type="ARBA" id="ARBA00004141"/>
    </source>
</evidence>
<dbReference type="GO" id="GO:0005886">
    <property type="term" value="C:plasma membrane"/>
    <property type="evidence" value="ECO:0007669"/>
    <property type="project" value="TreeGrafter"/>
</dbReference>
<feature type="region of interest" description="Disordered" evidence="5">
    <location>
        <begin position="242"/>
        <end position="276"/>
    </location>
</feature>
<dbReference type="GO" id="GO:0007189">
    <property type="term" value="P:adenylate cyclase-activating G protein-coupled receptor signaling pathway"/>
    <property type="evidence" value="ECO:0007669"/>
    <property type="project" value="TreeGrafter"/>
</dbReference>
<accession>F0XSC3</accession>
<proteinExistence type="predicted"/>
<evidence type="ECO:0000256" key="3">
    <source>
        <dbReference type="ARBA" id="ARBA00022989"/>
    </source>
</evidence>
<dbReference type="InterPro" id="IPR023041">
    <property type="entry name" value="Glucose_rcpt_Git3-like_N"/>
</dbReference>
<dbReference type="InterPro" id="IPR017452">
    <property type="entry name" value="GPCR_Rhodpsn_7TM"/>
</dbReference>
<dbReference type="InterPro" id="IPR022596">
    <property type="entry name" value="GPR1/2/3_C"/>
</dbReference>
<dbReference type="STRING" id="655863.F0XSC3"/>
<evidence type="ECO:0000256" key="5">
    <source>
        <dbReference type="SAM" id="MobiDB-lite"/>
    </source>
</evidence>
<dbReference type="PANTHER" id="PTHR23112:SF0">
    <property type="entry name" value="TRANSMEMBRANE PROTEIN 116"/>
    <property type="match status" value="1"/>
</dbReference>
<feature type="transmembrane region" description="Helical" evidence="6">
    <location>
        <begin position="286"/>
        <end position="303"/>
    </location>
</feature>
<feature type="transmembrane region" description="Helical" evidence="6">
    <location>
        <begin position="213"/>
        <end position="233"/>
    </location>
</feature>
<protein>
    <recommendedName>
        <fullName evidence="7">G-protein coupled receptors family 1 profile domain-containing protein</fullName>
    </recommendedName>
</protein>
<dbReference type="InParanoid" id="F0XSC3"/>
<dbReference type="SUPFAM" id="SSF81321">
    <property type="entry name" value="Family A G protein-coupled receptor-like"/>
    <property type="match status" value="1"/>
</dbReference>
<feature type="transmembrane region" description="Helical" evidence="6">
    <location>
        <begin position="130"/>
        <end position="154"/>
    </location>
</feature>
<dbReference type="HOGENOM" id="CLU_052065_0_0_1"/>
<dbReference type="Gene3D" id="1.20.1070.10">
    <property type="entry name" value="Rhodopsin 7-helix transmembrane proteins"/>
    <property type="match status" value="1"/>
</dbReference>
<feature type="compositionally biased region" description="Polar residues" evidence="5">
    <location>
        <begin position="265"/>
        <end position="276"/>
    </location>
</feature>
<dbReference type="Pfam" id="PF11970">
    <property type="entry name" value="GPR_Gpa2_C"/>
    <property type="match status" value="1"/>
</dbReference>
<dbReference type="GO" id="GO:0004930">
    <property type="term" value="F:G protein-coupled receptor activity"/>
    <property type="evidence" value="ECO:0007669"/>
    <property type="project" value="TreeGrafter"/>
</dbReference>
<dbReference type="InterPro" id="IPR022343">
    <property type="entry name" value="GCR1-cAMP_receptor"/>
</dbReference>
<dbReference type="GeneID" id="25981390"/>
<dbReference type="PRINTS" id="PR02001">
    <property type="entry name" value="GCR1CAMPR"/>
</dbReference>
<keyword evidence="3 6" id="KW-1133">Transmembrane helix</keyword>
<dbReference type="PROSITE" id="PS50262">
    <property type="entry name" value="G_PROTEIN_RECEP_F1_2"/>
    <property type="match status" value="1"/>
</dbReference>
<name>F0XSC3_GROCL</name>
<dbReference type="AlphaFoldDB" id="F0XSC3"/>
<dbReference type="Proteomes" id="UP000007796">
    <property type="component" value="Unassembled WGS sequence"/>
</dbReference>
<comment type="subcellular location">
    <subcellularLocation>
        <location evidence="1">Membrane</location>
        <topology evidence="1">Multi-pass membrane protein</topology>
    </subcellularLocation>
</comment>
<feature type="domain" description="G-protein coupled receptors family 1 profile" evidence="7">
    <location>
        <begin position="63"/>
        <end position="302"/>
    </location>
</feature>
<evidence type="ECO:0000256" key="4">
    <source>
        <dbReference type="ARBA" id="ARBA00023136"/>
    </source>
</evidence>
<keyword evidence="9" id="KW-1185">Reference proteome</keyword>
<reference evidence="8 9" key="1">
    <citation type="journal article" date="2011" name="Proc. Natl. Acad. Sci. U.S.A.">
        <title>Genome and transcriptome analyses of the mountain pine beetle-fungal symbiont Grosmannia clavigera, a lodgepole pine pathogen.</title>
        <authorList>
            <person name="DiGuistini S."/>
            <person name="Wang Y."/>
            <person name="Liao N.Y."/>
            <person name="Taylor G."/>
            <person name="Tanguay P."/>
            <person name="Feau N."/>
            <person name="Henrissat B."/>
            <person name="Chan S.K."/>
            <person name="Hesse-Orce U."/>
            <person name="Alamouti S.M."/>
            <person name="Tsui C.K.M."/>
            <person name="Docking R.T."/>
            <person name="Levasseur A."/>
            <person name="Haridas S."/>
            <person name="Robertson G."/>
            <person name="Birol I."/>
            <person name="Holt R.A."/>
            <person name="Marra M.A."/>
            <person name="Hamelin R.C."/>
            <person name="Hirst M."/>
            <person name="Jones S.J.M."/>
            <person name="Bohlmann J."/>
            <person name="Breuil C."/>
        </authorList>
    </citation>
    <scope>NUCLEOTIDE SEQUENCE [LARGE SCALE GENOMIC DNA]</scope>
    <source>
        <strain evidence="9">kw1407 / UAMH 11150</strain>
    </source>
</reference>
<evidence type="ECO:0000313" key="8">
    <source>
        <dbReference type="EMBL" id="EFW99437.1"/>
    </source>
</evidence>
<sequence>MSWEYDTLPRGVLAAPRSNHQTYILSSVILAISILSALGAGWIILSFAVSLTPPPTPRGSLASSSRDLTCCVNRYQFFKQLRSFRHRLILGLAFSDFVMAINFLSSSAMNLNGRDIGLGKNKTFCSYNGFMTQVFVIQTDYWVLAIGICTYLILSDHKIASVWAQDHVHIIGSLPWIFSVLWAIIGLATAGYGDIGAWCWFTSDRVRLFANFIPRWLIIVIMLIMYARLYVVLFRAHRFMSSSDEGGRRAGTTNNRRSDIEASDLGQQQAFDRRAQTSSTKRLKKLARLMIMYPMAYIFIWTLPTTIRIYQACTGKAAPFAVQTVDKVKFDVMTLSSVRRNSSAKT</sequence>